<reference evidence="1 2" key="1">
    <citation type="submission" date="2014-02" db="EMBL/GenBank/DDBJ databases">
        <authorList>
            <person name="Sears C."/>
            <person name="Carroll K."/>
            <person name="Sack B.R."/>
            <person name="Qadri F."/>
            <person name="Myers L.L."/>
            <person name="Chung G.-T."/>
            <person name="Escheverria P."/>
            <person name="Fraser C.M."/>
            <person name="Sadzewicz L."/>
            <person name="Shefchek K.A."/>
            <person name="Tallon L."/>
            <person name="Das S.P."/>
            <person name="Daugherty S."/>
            <person name="Mongodin E.F."/>
        </authorList>
    </citation>
    <scope>NUCLEOTIDE SEQUENCE [LARGE SCALE GENOMIC DNA]</scope>
    <source>
        <strain evidence="2">3998T(B)3</strain>
    </source>
</reference>
<dbReference type="EMBL" id="JGDB01000014">
    <property type="protein sequence ID" value="EXY92691.1"/>
    <property type="molecule type" value="Genomic_DNA"/>
</dbReference>
<evidence type="ECO:0000313" key="1">
    <source>
        <dbReference type="EMBL" id="EXY92691.1"/>
    </source>
</evidence>
<evidence type="ECO:0000313" key="2">
    <source>
        <dbReference type="Proteomes" id="UP000020773"/>
    </source>
</evidence>
<dbReference type="PROSITE" id="PS51257">
    <property type="entry name" value="PROKAR_LIPOPROTEIN"/>
    <property type="match status" value="1"/>
</dbReference>
<gene>
    <name evidence="1" type="ORF">M125_0585</name>
</gene>
<evidence type="ECO:0008006" key="3">
    <source>
        <dbReference type="Google" id="ProtNLM"/>
    </source>
</evidence>
<sequence length="167" mass="18847">MKTKNYLSIISILFFSFLFVSCSKEDEGDTIKPVIDLLEPEEGAILRIGSSHGVHFEMNLHDNEAIASYKINIHNNFDGHSHTRASEAGVTKPFTFERTYTDKAGQKDAYVHNHDIKIPADATPGNYHLMVYCLDQSGNETYVVRNIVLSVEGGEEGEHHHDEHHHD</sequence>
<dbReference type="Pfam" id="PF15418">
    <property type="entry name" value="DUF4625"/>
    <property type="match status" value="1"/>
</dbReference>
<dbReference type="PATRIC" id="fig|1339316.3.peg.576"/>
<proteinExistence type="predicted"/>
<comment type="caution">
    <text evidence="1">The sequence shown here is derived from an EMBL/GenBank/DDBJ whole genome shotgun (WGS) entry which is preliminary data.</text>
</comment>
<dbReference type="InterPro" id="IPR027829">
    <property type="entry name" value="DUF4625"/>
</dbReference>
<dbReference type="RefSeq" id="WP_008769224.1">
    <property type="nucleotide sequence ID" value="NZ_JGDB01000014.1"/>
</dbReference>
<organism evidence="1 2">
    <name type="scientific">Bacteroides fragilis str. 3998T(B)3</name>
    <dbReference type="NCBI Taxonomy" id="1339316"/>
    <lineage>
        <taxon>Bacteria</taxon>
        <taxon>Pseudomonadati</taxon>
        <taxon>Bacteroidota</taxon>
        <taxon>Bacteroidia</taxon>
        <taxon>Bacteroidales</taxon>
        <taxon>Bacteroidaceae</taxon>
        <taxon>Bacteroides</taxon>
    </lineage>
</organism>
<dbReference type="Proteomes" id="UP000020773">
    <property type="component" value="Unassembled WGS sequence"/>
</dbReference>
<protein>
    <recommendedName>
        <fullName evidence="3">DUF4625 domain-containing protein</fullName>
    </recommendedName>
</protein>
<dbReference type="AlphaFoldDB" id="A0A015VBE9"/>
<accession>A0A015VBE9</accession>
<name>A0A015VBE9_BACFG</name>